<dbReference type="PANTHER" id="PTHR36388">
    <property type="entry name" value="OS02G0469000 PROTEIN"/>
    <property type="match status" value="1"/>
</dbReference>
<evidence type="ECO:0000313" key="2">
    <source>
        <dbReference type="EMBL" id="CAA7020649.1"/>
    </source>
</evidence>
<evidence type="ECO:0000256" key="1">
    <source>
        <dbReference type="SAM" id="MobiDB-lite"/>
    </source>
</evidence>
<dbReference type="AlphaFoldDB" id="A0A6D2I5K5"/>
<feature type="compositionally biased region" description="Acidic residues" evidence="1">
    <location>
        <begin position="75"/>
        <end position="84"/>
    </location>
</feature>
<accession>A0A6D2I5K5</accession>
<dbReference type="Proteomes" id="UP000467841">
    <property type="component" value="Unassembled WGS sequence"/>
</dbReference>
<comment type="caution">
    <text evidence="2">The sequence shown here is derived from an EMBL/GenBank/DDBJ whole genome shotgun (WGS) entry which is preliminary data.</text>
</comment>
<reference evidence="2" key="1">
    <citation type="submission" date="2020-01" db="EMBL/GenBank/DDBJ databases">
        <authorList>
            <person name="Mishra B."/>
        </authorList>
    </citation>
    <scope>NUCLEOTIDE SEQUENCE [LARGE SCALE GENOMIC DNA]</scope>
</reference>
<dbReference type="OrthoDB" id="1894296at2759"/>
<gene>
    <name evidence="2" type="ORF">MERR_LOCUS7884</name>
</gene>
<feature type="region of interest" description="Disordered" evidence="1">
    <location>
        <begin position="113"/>
        <end position="156"/>
    </location>
</feature>
<keyword evidence="3" id="KW-1185">Reference proteome</keyword>
<evidence type="ECO:0000313" key="3">
    <source>
        <dbReference type="Proteomes" id="UP000467841"/>
    </source>
</evidence>
<organism evidence="2 3">
    <name type="scientific">Microthlaspi erraticum</name>
    <dbReference type="NCBI Taxonomy" id="1685480"/>
    <lineage>
        <taxon>Eukaryota</taxon>
        <taxon>Viridiplantae</taxon>
        <taxon>Streptophyta</taxon>
        <taxon>Embryophyta</taxon>
        <taxon>Tracheophyta</taxon>
        <taxon>Spermatophyta</taxon>
        <taxon>Magnoliopsida</taxon>
        <taxon>eudicotyledons</taxon>
        <taxon>Gunneridae</taxon>
        <taxon>Pentapetalae</taxon>
        <taxon>rosids</taxon>
        <taxon>malvids</taxon>
        <taxon>Brassicales</taxon>
        <taxon>Brassicaceae</taxon>
        <taxon>Coluteocarpeae</taxon>
        <taxon>Microthlaspi</taxon>
    </lineage>
</organism>
<feature type="compositionally biased region" description="Basic and acidic residues" evidence="1">
    <location>
        <begin position="130"/>
        <end position="140"/>
    </location>
</feature>
<name>A0A6D2I5K5_9BRAS</name>
<proteinExistence type="predicted"/>
<dbReference type="PANTHER" id="PTHR36388:SF1">
    <property type="entry name" value="OS02G0469000 PROTEIN"/>
    <property type="match status" value="1"/>
</dbReference>
<sequence length="267" mass="29297">MGEGEDAAEVSLCVENKEDVSPECLAWADSCIVSFPDDSESNNWGTFRDALTDIIDIHPEIFIASSTGTSTVLSPDEDMAETDSSDLHSSTDSPKEEVSEIVSLLTFESDPSKNSLQDDYFPDNGTSREQVLDNRTRDLQGVESVEGDGSLSNGKAVEEEEAEALSSQVFKDDFMSSYIQDGVDEFNVPEDVVKATPQEIFKVWDLEIEEEDGEEDGLVLQLKKALDESSRVQPLNDDQVVARKSSVDDLIAGISDMSLAETYPSER</sequence>
<protein>
    <submittedName>
        <fullName evidence="2">Uncharacterized protein</fullName>
    </submittedName>
</protein>
<feature type="region of interest" description="Disordered" evidence="1">
    <location>
        <begin position="68"/>
        <end position="99"/>
    </location>
</feature>
<dbReference type="EMBL" id="CACVBM020000555">
    <property type="protein sequence ID" value="CAA7020649.1"/>
    <property type="molecule type" value="Genomic_DNA"/>
</dbReference>